<keyword evidence="4" id="KW-1185">Reference proteome</keyword>
<dbReference type="RefSeq" id="WP_161141266.1">
    <property type="nucleotide sequence ID" value="NZ_SPKJ01000053.1"/>
</dbReference>
<organism evidence="3 4">
    <name type="scientific">Propylenella binzhouense</name>
    <dbReference type="NCBI Taxonomy" id="2555902"/>
    <lineage>
        <taxon>Bacteria</taxon>
        <taxon>Pseudomonadati</taxon>
        <taxon>Pseudomonadota</taxon>
        <taxon>Alphaproteobacteria</taxon>
        <taxon>Hyphomicrobiales</taxon>
        <taxon>Propylenellaceae</taxon>
        <taxon>Propylenella</taxon>
    </lineage>
</organism>
<dbReference type="Pfam" id="PF07331">
    <property type="entry name" value="TctB"/>
    <property type="match status" value="1"/>
</dbReference>
<feature type="transmembrane region" description="Helical" evidence="1">
    <location>
        <begin position="58"/>
        <end position="78"/>
    </location>
</feature>
<comment type="caution">
    <text evidence="3">The sequence shown here is derived from an EMBL/GenBank/DDBJ whole genome shotgun (WGS) entry which is preliminary data.</text>
</comment>
<gene>
    <name evidence="3" type="ORF">E4O86_14475</name>
</gene>
<feature type="transmembrane region" description="Helical" evidence="1">
    <location>
        <begin position="99"/>
        <end position="129"/>
    </location>
</feature>
<feature type="transmembrane region" description="Helical" evidence="1">
    <location>
        <begin position="135"/>
        <end position="159"/>
    </location>
</feature>
<evidence type="ECO:0000313" key="3">
    <source>
        <dbReference type="EMBL" id="MYZ48918.1"/>
    </source>
</evidence>
<evidence type="ECO:0000259" key="2">
    <source>
        <dbReference type="Pfam" id="PF07331"/>
    </source>
</evidence>
<protein>
    <submittedName>
        <fullName evidence="3">Tripartite tricarboxylate transporter TctB family protein</fullName>
    </submittedName>
</protein>
<keyword evidence="1" id="KW-0812">Transmembrane</keyword>
<proteinExistence type="predicted"/>
<keyword evidence="1" id="KW-0472">Membrane</keyword>
<feature type="domain" description="DUF1468" evidence="2">
    <location>
        <begin position="24"/>
        <end position="162"/>
    </location>
</feature>
<reference evidence="3" key="1">
    <citation type="submission" date="2019-03" db="EMBL/GenBank/DDBJ databases">
        <title>Afifella sp. nov., isolated from activated sludge.</title>
        <authorList>
            <person name="Li Q."/>
            <person name="Liu Y."/>
        </authorList>
    </citation>
    <scope>NUCLEOTIDE SEQUENCE</scope>
    <source>
        <strain evidence="3">L72</strain>
    </source>
</reference>
<evidence type="ECO:0000313" key="4">
    <source>
        <dbReference type="Proteomes" id="UP000773614"/>
    </source>
</evidence>
<evidence type="ECO:0000256" key="1">
    <source>
        <dbReference type="SAM" id="Phobius"/>
    </source>
</evidence>
<sequence length="172" mass="19031">MTHVTPGSESGNEHTVSTRVMELVVSAGFIAVSILVMWDSRRIGASWASDGPEAGYFPFYIALIMFLSSAVTFVSNIVTRAPDRSNFVQRSQLALVLRVLIPTAVFVVLIGYLGIYLSSALFIAFFMWWLGKYPVYKVIPVAVAVPLITFMMFEIWFLVPLPKGPIEAALGY</sequence>
<keyword evidence="1" id="KW-1133">Transmembrane helix</keyword>
<dbReference type="OrthoDB" id="6183775at2"/>
<feature type="transmembrane region" description="Helical" evidence="1">
    <location>
        <begin position="20"/>
        <end position="38"/>
    </location>
</feature>
<dbReference type="InterPro" id="IPR009936">
    <property type="entry name" value="DUF1468"/>
</dbReference>
<dbReference type="AlphaFoldDB" id="A0A964WUD4"/>
<dbReference type="Proteomes" id="UP000773614">
    <property type="component" value="Unassembled WGS sequence"/>
</dbReference>
<name>A0A964WUD4_9HYPH</name>
<accession>A0A964WUD4</accession>
<dbReference type="EMBL" id="SPKJ01000053">
    <property type="protein sequence ID" value="MYZ48918.1"/>
    <property type="molecule type" value="Genomic_DNA"/>
</dbReference>